<sequence length="229" mass="27227">MKNKYEIRGNVTAIFLTNDIKETLIDTVDLPKLLAINTSWYLYENYVYGSFYLGKKKQKKVRLHRFLMDAKPGEIVDHINHNTLDNRKCNLRSVDETTNMQNQSNPKNVYLDKRSNLYYAMIRVNKKPYYSRYFKTFDEAKAEAIKMRANLMPGSYEYLNNDKKEEVDLQDPEKPRGNNTSGYRYISYQKAIKKWRVKYKSVYYGDFEDINDALIKLENVKKEKNKEVS</sequence>
<dbReference type="EMBL" id="JBHTKX010000001">
    <property type="protein sequence ID" value="MFD1126641.1"/>
    <property type="molecule type" value="Genomic_DNA"/>
</dbReference>
<comment type="caution">
    <text evidence="1">The sequence shown here is derived from an EMBL/GenBank/DDBJ whole genome shotgun (WGS) entry which is preliminary data.</text>
</comment>
<dbReference type="RefSeq" id="WP_251584896.1">
    <property type="nucleotide sequence ID" value="NZ_JBHTKX010000001.1"/>
</dbReference>
<evidence type="ECO:0008006" key="3">
    <source>
        <dbReference type="Google" id="ProtNLM"/>
    </source>
</evidence>
<protein>
    <recommendedName>
        <fullName evidence="3">HNH endonuclease</fullName>
    </recommendedName>
</protein>
<dbReference type="Proteomes" id="UP001597169">
    <property type="component" value="Unassembled WGS sequence"/>
</dbReference>
<dbReference type="InterPro" id="IPR044925">
    <property type="entry name" value="His-Me_finger_sf"/>
</dbReference>
<dbReference type="Gene3D" id="3.90.75.20">
    <property type="match status" value="1"/>
</dbReference>
<evidence type="ECO:0000313" key="2">
    <source>
        <dbReference type="Proteomes" id="UP001597169"/>
    </source>
</evidence>
<keyword evidence="2" id="KW-1185">Reference proteome</keyword>
<proteinExistence type="predicted"/>
<organism evidence="1 2">
    <name type="scientific">Paenibacillus provencensis</name>
    <dbReference type="NCBI Taxonomy" id="441151"/>
    <lineage>
        <taxon>Bacteria</taxon>
        <taxon>Bacillati</taxon>
        <taxon>Bacillota</taxon>
        <taxon>Bacilli</taxon>
        <taxon>Bacillales</taxon>
        <taxon>Paenibacillaceae</taxon>
        <taxon>Paenibacillus</taxon>
    </lineage>
</organism>
<dbReference type="SUPFAM" id="SSF54060">
    <property type="entry name" value="His-Me finger endonucleases"/>
    <property type="match status" value="1"/>
</dbReference>
<gene>
    <name evidence="1" type="ORF">ACFQ3J_00435</name>
</gene>
<reference evidence="2" key="1">
    <citation type="journal article" date="2019" name="Int. J. Syst. Evol. Microbiol.">
        <title>The Global Catalogue of Microorganisms (GCM) 10K type strain sequencing project: providing services to taxonomists for standard genome sequencing and annotation.</title>
        <authorList>
            <consortium name="The Broad Institute Genomics Platform"/>
            <consortium name="The Broad Institute Genome Sequencing Center for Infectious Disease"/>
            <person name="Wu L."/>
            <person name="Ma J."/>
        </authorList>
    </citation>
    <scope>NUCLEOTIDE SEQUENCE [LARGE SCALE GENOMIC DNA]</scope>
    <source>
        <strain evidence="2">CCUG 53519</strain>
    </source>
</reference>
<evidence type="ECO:0000313" key="1">
    <source>
        <dbReference type="EMBL" id="MFD1126641.1"/>
    </source>
</evidence>
<name>A0ABW3PNV2_9BACL</name>
<accession>A0ABW3PNV2</accession>